<dbReference type="GO" id="GO:0009898">
    <property type="term" value="C:cytoplasmic side of plasma membrane"/>
    <property type="evidence" value="ECO:0007669"/>
    <property type="project" value="TreeGrafter"/>
</dbReference>
<dbReference type="GO" id="GO:0005524">
    <property type="term" value="F:ATP binding"/>
    <property type="evidence" value="ECO:0007669"/>
    <property type="project" value="UniProtKB-KW"/>
</dbReference>
<dbReference type="GO" id="GO:0051782">
    <property type="term" value="P:negative regulation of cell division"/>
    <property type="evidence" value="ECO:0007669"/>
    <property type="project" value="TreeGrafter"/>
</dbReference>
<name>A0A7W7YZF3_9HYPH</name>
<evidence type="ECO:0000256" key="1">
    <source>
        <dbReference type="ARBA" id="ARBA00022741"/>
    </source>
</evidence>
<feature type="domain" description="CobQ/CobB/MinD/ParA nucleotide binding" evidence="3">
    <location>
        <begin position="128"/>
        <end position="259"/>
    </location>
</feature>
<keyword evidence="1" id="KW-0547">Nucleotide-binding</keyword>
<dbReference type="InterPro" id="IPR002586">
    <property type="entry name" value="CobQ/CobB/MinD/ParA_Nub-bd_dom"/>
</dbReference>
<keyword evidence="4" id="KW-0966">Cell projection</keyword>
<keyword evidence="4" id="KW-0969">Cilium</keyword>
<dbReference type="EMBL" id="JACHIK010000025">
    <property type="protein sequence ID" value="MBB5045000.1"/>
    <property type="molecule type" value="Genomic_DNA"/>
</dbReference>
<evidence type="ECO:0000259" key="3">
    <source>
        <dbReference type="Pfam" id="PF01656"/>
    </source>
</evidence>
<keyword evidence="4" id="KW-0282">Flagellum</keyword>
<evidence type="ECO:0000256" key="2">
    <source>
        <dbReference type="ARBA" id="ARBA00022840"/>
    </source>
</evidence>
<comment type="caution">
    <text evidence="4">The sequence shown here is derived from an EMBL/GenBank/DDBJ whole genome shotgun (WGS) entry which is preliminary data.</text>
</comment>
<reference evidence="4 5" key="1">
    <citation type="submission" date="2020-08" db="EMBL/GenBank/DDBJ databases">
        <title>Genomic Encyclopedia of Type Strains, Phase IV (KMG-IV): sequencing the most valuable type-strain genomes for metagenomic binning, comparative biology and taxonomic classification.</title>
        <authorList>
            <person name="Goeker M."/>
        </authorList>
    </citation>
    <scope>NUCLEOTIDE SEQUENCE [LARGE SCALE GENOMIC DNA]</scope>
    <source>
        <strain evidence="4 5">DSM 21319</strain>
    </source>
</reference>
<dbReference type="InterPro" id="IPR050625">
    <property type="entry name" value="ParA/MinD_ATPase"/>
</dbReference>
<dbReference type="PANTHER" id="PTHR43384">
    <property type="entry name" value="SEPTUM SITE-DETERMINING PROTEIN MIND HOMOLOG, CHLOROPLASTIC-RELATED"/>
    <property type="match status" value="1"/>
</dbReference>
<dbReference type="Gene3D" id="3.40.50.300">
    <property type="entry name" value="P-loop containing nucleotide triphosphate hydrolases"/>
    <property type="match status" value="1"/>
</dbReference>
<dbReference type="PANTHER" id="PTHR43384:SF6">
    <property type="entry name" value="SEPTUM SITE-DETERMINING PROTEIN MIND HOMOLOG, CHLOROPLASTIC"/>
    <property type="match status" value="1"/>
</dbReference>
<protein>
    <submittedName>
        <fullName evidence="4">MinD-like ATPase involved in chromosome partitioning or flagellar assembly</fullName>
    </submittedName>
</protein>
<dbReference type="RefSeq" id="WP_184146810.1">
    <property type="nucleotide sequence ID" value="NZ_JACHIK010000025.1"/>
</dbReference>
<dbReference type="Pfam" id="PF01656">
    <property type="entry name" value="CbiA"/>
    <property type="match status" value="1"/>
</dbReference>
<dbReference type="InterPro" id="IPR027417">
    <property type="entry name" value="P-loop_NTPase"/>
</dbReference>
<dbReference type="SUPFAM" id="SSF52540">
    <property type="entry name" value="P-loop containing nucleoside triphosphate hydrolases"/>
    <property type="match status" value="1"/>
</dbReference>
<dbReference type="Proteomes" id="UP000535406">
    <property type="component" value="Unassembled WGS sequence"/>
</dbReference>
<organism evidence="4 5">
    <name type="scientific">Shinella fusca</name>
    <dbReference type="NCBI Taxonomy" id="544480"/>
    <lineage>
        <taxon>Bacteria</taxon>
        <taxon>Pseudomonadati</taxon>
        <taxon>Pseudomonadota</taxon>
        <taxon>Alphaproteobacteria</taxon>
        <taxon>Hyphomicrobiales</taxon>
        <taxon>Rhizobiaceae</taxon>
        <taxon>Shinella</taxon>
    </lineage>
</organism>
<keyword evidence="2" id="KW-0067">ATP-binding</keyword>
<gene>
    <name evidence="4" type="ORF">HNQ66_004428</name>
</gene>
<accession>A0A7W7YZF3</accession>
<sequence>MSETPFFDEALLMIAEQISAHWGPDALLNGVIVRDSVGHLKFVAANDAESAEDPQTLLKALQEVLGPYARADGVLAFADEPGAARLLAAKDRLFVDEGGYKFWLIDRRIVGAAWLSEPVSTVAVPSRVVFASLKGGVGRSTALTVTAADLAARGRNVLVVDLDLEAPGLGELLLSDDRAPEFGVADYLVENGIGGVTDQELHRFIGTSTLTSSGGGRVDVLPALGSSSVKYPANVLAKLSRAMTDDVDEMGNVATVGSQISQMIERMTGLESYDVVLIDSRAGLAELAAPAVLSLGALVLFFGTAQQQTIRGYRSLFAALRLLAQRSVQLGQSSDWRLMIRPVYAKASMNGETAASNADNLYELFAENLYDDIDEEGQVAEAINFAPDDPDAPHHPLVIPFDSRFLDFDPAQRGGQLLGAFFEQTYRPFLDKLYSALEILPGQDRTAST</sequence>
<evidence type="ECO:0000313" key="4">
    <source>
        <dbReference type="EMBL" id="MBB5045000.1"/>
    </source>
</evidence>
<dbReference type="GO" id="GO:0005829">
    <property type="term" value="C:cytosol"/>
    <property type="evidence" value="ECO:0007669"/>
    <property type="project" value="TreeGrafter"/>
</dbReference>
<dbReference type="AlphaFoldDB" id="A0A7W7YZF3"/>
<evidence type="ECO:0000313" key="5">
    <source>
        <dbReference type="Proteomes" id="UP000535406"/>
    </source>
</evidence>
<dbReference type="NCBIfam" id="NF047398">
    <property type="entry name" value="AAA_KGGVGR"/>
    <property type="match status" value="1"/>
</dbReference>
<dbReference type="GO" id="GO:0016887">
    <property type="term" value="F:ATP hydrolysis activity"/>
    <property type="evidence" value="ECO:0007669"/>
    <property type="project" value="TreeGrafter"/>
</dbReference>
<proteinExistence type="predicted"/>
<keyword evidence="5" id="KW-1185">Reference proteome</keyword>